<reference evidence="3 4" key="1">
    <citation type="submission" date="2019-12" db="EMBL/GenBank/DDBJ databases">
        <title>Genomic-based taxomic classification of the family Erythrobacteraceae.</title>
        <authorList>
            <person name="Xu L."/>
        </authorList>
    </citation>
    <scope>NUCLEOTIDE SEQUENCE [LARGE SCALE GENOMIC DNA]</scope>
    <source>
        <strain evidence="3 4">KCTC 42453</strain>
    </source>
</reference>
<proteinExistence type="predicted"/>
<dbReference type="Gene3D" id="3.40.50.1460">
    <property type="match status" value="1"/>
</dbReference>
<keyword evidence="4" id="KW-1185">Reference proteome</keyword>
<accession>A0A845AYV0</accession>
<dbReference type="Proteomes" id="UP000431922">
    <property type="component" value="Unassembled WGS sequence"/>
</dbReference>
<dbReference type="GO" id="GO:0006508">
    <property type="term" value="P:proteolysis"/>
    <property type="evidence" value="ECO:0007669"/>
    <property type="project" value="InterPro"/>
</dbReference>
<dbReference type="GO" id="GO:0005737">
    <property type="term" value="C:cytoplasm"/>
    <property type="evidence" value="ECO:0007669"/>
    <property type="project" value="TreeGrafter"/>
</dbReference>
<dbReference type="SUPFAM" id="SSF53474">
    <property type="entry name" value="alpha/beta-Hydrolases"/>
    <property type="match status" value="1"/>
</dbReference>
<dbReference type="Pfam" id="PF00656">
    <property type="entry name" value="Peptidase_C14"/>
    <property type="match status" value="1"/>
</dbReference>
<dbReference type="EMBL" id="WTYL01000001">
    <property type="protein sequence ID" value="MXP43098.1"/>
    <property type="molecule type" value="Genomic_DNA"/>
</dbReference>
<evidence type="ECO:0008006" key="5">
    <source>
        <dbReference type="Google" id="ProtNLM"/>
    </source>
</evidence>
<dbReference type="Gene3D" id="3.40.50.1820">
    <property type="entry name" value="alpha/beta hydrolase"/>
    <property type="match status" value="1"/>
</dbReference>
<comment type="caution">
    <text evidence="3">The sequence shown here is derived from an EMBL/GenBank/DDBJ whole genome shotgun (WGS) entry which is preliminary data.</text>
</comment>
<dbReference type="RefSeq" id="WP_160754745.1">
    <property type="nucleotide sequence ID" value="NZ_WTYL01000001.1"/>
</dbReference>
<dbReference type="PANTHER" id="PTHR48104">
    <property type="entry name" value="METACASPASE-4"/>
    <property type="match status" value="1"/>
</dbReference>
<sequence>MAKIYALLVGINDYPGNVGKLQGCLNDIANVEDYLSDFYSDAAVVALRDGDATYANVIAQFRQHLGQAGKDDVALLHYCGHGARATSSLELREFDRDNRDEGLVCIDSREGDNFDLADKELALLLRELSAREPHITVVLDCCNSGSGTRMVEDGPQAGVRTTASTYPPRPLASYLEGQFASMLARGEPLNIPASRHLLMAACDRSQTAKEDLDTHQGFFTTALYDVLRRGGESIAYADLFVRSRAAVRRAIRDKNKTPQDPQFEGYAGFDAYSGFLGGAAKKARPTYSVYQSEGQWLAECGALQGISTDLATPVTLTLREDASDERAAGTAVATRVGAQTSVIKPDFDPKPEARYWAEITSMPPAPMLVAFVGPDDVRAALEAALADTPGSAAVLTDEGAGDGPLLRVTGEALQLEAKAGGPVVGSVPINGLSSGWAATMLPRLEHAAQWQRALRLDNPKPELDREKVEVRFVETRADGTELAHEGLEISLAYRRKDDGWIKPRGKLTIANRTAQVLNYALLHFSEDFGVTPLANDQIAPGGEFQTILIDAAKNSAMMNFTLDHGDEGLERLKIIVSTERIDDFRLAMAPLNNDRGILSDSEVAEAEKIAKDDWFAVDVNIHITRQLDAVGAAPVSLADGQIEILPHAEFTAQVALGTAPEPARAAGDYARLLDRLGGTSLAPATLGGSRGAAVHSIELNDIANPEALADNPLQMRIAASLQEGETLVPLVHDGQHVLLAGDFWRDDTGATNISIDHIPAMVGGQDIDQRSVGSALKLYLFKTYLGISSVNSLRLAEFAPDGTFTYRTDPIAEQIAQARNVLVVVHGIIGDTKALLGGVPAAGLLDKFDCVLAYDYENLATPIGETAQGLKLDLEKVGLGADNGKNVTILAHSMGGLVSRQFIEREGGDRVVNHLVMCGTPNQGSPFGRIDSARKVLEVLATIGVNFAPQFCGPALMLLGRSRKLTPTLEQMNPDSVFLSELNSGGAPNVRYTILAGDVDRYKDPPGSGFGDLVTKVGRGPVFDALFGNRSNDIAVTVDSIVAGLPTRNAATLRIDAACHHLNYFTDPAGIAALKQVAWQT</sequence>
<evidence type="ECO:0000259" key="2">
    <source>
        <dbReference type="Pfam" id="PF24096"/>
    </source>
</evidence>
<dbReference type="InterPro" id="IPR055803">
    <property type="entry name" value="DUF7379"/>
</dbReference>
<evidence type="ECO:0000313" key="3">
    <source>
        <dbReference type="EMBL" id="MXP43098.1"/>
    </source>
</evidence>
<organism evidence="3 4">
    <name type="scientific">Allopontixanthobacter sediminis</name>
    <dbReference type="NCBI Taxonomy" id="1689985"/>
    <lineage>
        <taxon>Bacteria</taxon>
        <taxon>Pseudomonadati</taxon>
        <taxon>Pseudomonadota</taxon>
        <taxon>Alphaproteobacteria</taxon>
        <taxon>Sphingomonadales</taxon>
        <taxon>Erythrobacteraceae</taxon>
        <taxon>Allopontixanthobacter</taxon>
    </lineage>
</organism>
<dbReference type="OrthoDB" id="556502at2"/>
<protein>
    <recommendedName>
        <fullName evidence="5">PGAP1-like protein</fullName>
    </recommendedName>
</protein>
<gene>
    <name evidence="3" type="ORF">GRI65_01355</name>
</gene>
<feature type="domain" description="DUF7379" evidence="2">
    <location>
        <begin position="822"/>
        <end position="950"/>
    </location>
</feature>
<evidence type="ECO:0000313" key="4">
    <source>
        <dbReference type="Proteomes" id="UP000431922"/>
    </source>
</evidence>
<dbReference type="Pfam" id="PF24096">
    <property type="entry name" value="DUF7379"/>
    <property type="match status" value="1"/>
</dbReference>
<name>A0A845AYV0_9SPHN</name>
<dbReference type="InterPro" id="IPR029058">
    <property type="entry name" value="AB_hydrolase_fold"/>
</dbReference>
<dbReference type="InterPro" id="IPR011600">
    <property type="entry name" value="Pept_C14_caspase"/>
</dbReference>
<dbReference type="AlphaFoldDB" id="A0A845AYV0"/>
<feature type="domain" description="Peptidase C14 caspase" evidence="1">
    <location>
        <begin position="5"/>
        <end position="263"/>
    </location>
</feature>
<evidence type="ECO:0000259" key="1">
    <source>
        <dbReference type="Pfam" id="PF00656"/>
    </source>
</evidence>
<dbReference type="PANTHER" id="PTHR48104:SF30">
    <property type="entry name" value="METACASPASE-1"/>
    <property type="match status" value="1"/>
</dbReference>
<dbReference type="GO" id="GO:0004197">
    <property type="term" value="F:cysteine-type endopeptidase activity"/>
    <property type="evidence" value="ECO:0007669"/>
    <property type="project" value="InterPro"/>
</dbReference>
<dbReference type="InterPro" id="IPR050452">
    <property type="entry name" value="Metacaspase"/>
</dbReference>